<sequence length="104" mass="11904">MGRRCTRDACSLDGELIPEIRDGREKLCRLVDSTNHADAIDYAIRNFRPLRVTNNKQTNKQTNKQSNKQSNSGKVGRKIGKLFDRLRSRGEQLADFITRTGRLL</sequence>
<evidence type="ECO:0000313" key="3">
    <source>
        <dbReference type="Proteomes" id="UP000053105"/>
    </source>
</evidence>
<feature type="region of interest" description="Disordered" evidence="1">
    <location>
        <begin position="51"/>
        <end position="79"/>
    </location>
</feature>
<dbReference type="EMBL" id="KQ435767">
    <property type="protein sequence ID" value="KOX75300.1"/>
    <property type="molecule type" value="Genomic_DNA"/>
</dbReference>
<dbReference type="Proteomes" id="UP000053105">
    <property type="component" value="Unassembled WGS sequence"/>
</dbReference>
<reference evidence="2 3" key="1">
    <citation type="submission" date="2015-07" db="EMBL/GenBank/DDBJ databases">
        <title>The genome of Melipona quadrifasciata.</title>
        <authorList>
            <person name="Pan H."/>
            <person name="Kapheim K."/>
        </authorList>
    </citation>
    <scope>NUCLEOTIDE SEQUENCE [LARGE SCALE GENOMIC DNA]</scope>
    <source>
        <strain evidence="2">0111107301</strain>
        <tissue evidence="2">Whole body</tissue>
    </source>
</reference>
<dbReference type="AlphaFoldDB" id="A0A0M9A198"/>
<name>A0A0M9A198_9HYME</name>
<gene>
    <name evidence="2" type="ORF">WN51_14254</name>
</gene>
<accession>A0A0M9A198</accession>
<evidence type="ECO:0000313" key="2">
    <source>
        <dbReference type="EMBL" id="KOX75300.1"/>
    </source>
</evidence>
<keyword evidence="3" id="KW-1185">Reference proteome</keyword>
<proteinExistence type="predicted"/>
<feature type="compositionally biased region" description="Low complexity" evidence="1">
    <location>
        <begin position="53"/>
        <end position="72"/>
    </location>
</feature>
<organism evidence="2 3">
    <name type="scientific">Melipona quadrifasciata</name>
    <dbReference type="NCBI Taxonomy" id="166423"/>
    <lineage>
        <taxon>Eukaryota</taxon>
        <taxon>Metazoa</taxon>
        <taxon>Ecdysozoa</taxon>
        <taxon>Arthropoda</taxon>
        <taxon>Hexapoda</taxon>
        <taxon>Insecta</taxon>
        <taxon>Pterygota</taxon>
        <taxon>Neoptera</taxon>
        <taxon>Endopterygota</taxon>
        <taxon>Hymenoptera</taxon>
        <taxon>Apocrita</taxon>
        <taxon>Aculeata</taxon>
        <taxon>Apoidea</taxon>
        <taxon>Anthophila</taxon>
        <taxon>Apidae</taxon>
        <taxon>Melipona</taxon>
    </lineage>
</organism>
<evidence type="ECO:0000256" key="1">
    <source>
        <dbReference type="SAM" id="MobiDB-lite"/>
    </source>
</evidence>
<protein>
    <submittedName>
        <fullName evidence="2">Uncharacterized protein</fullName>
    </submittedName>
</protein>